<keyword evidence="4" id="KW-0597">Phosphoprotein</keyword>
<dbReference type="InterPro" id="IPR036097">
    <property type="entry name" value="HisK_dim/P_sf"/>
</dbReference>
<feature type="transmembrane region" description="Helical" evidence="10">
    <location>
        <begin position="128"/>
        <end position="149"/>
    </location>
</feature>
<dbReference type="SUPFAM" id="SSF47384">
    <property type="entry name" value="Homodimeric domain of signal transducing histidine kinase"/>
    <property type="match status" value="1"/>
</dbReference>
<dbReference type="Gene3D" id="6.10.340.10">
    <property type="match status" value="1"/>
</dbReference>
<evidence type="ECO:0000256" key="2">
    <source>
        <dbReference type="ARBA" id="ARBA00004236"/>
    </source>
</evidence>
<dbReference type="RefSeq" id="WP_179664371.1">
    <property type="nucleotide sequence ID" value="NZ_JACCBG010000001.1"/>
</dbReference>
<dbReference type="InterPro" id="IPR003661">
    <property type="entry name" value="HisK_dim/P_dom"/>
</dbReference>
<evidence type="ECO:0000256" key="7">
    <source>
        <dbReference type="ARBA" id="ARBA00022777"/>
    </source>
</evidence>
<evidence type="ECO:0000313" key="12">
    <source>
        <dbReference type="EMBL" id="NYD42777.1"/>
    </source>
</evidence>
<dbReference type="GO" id="GO:0000155">
    <property type="term" value="F:phosphorelay sensor kinase activity"/>
    <property type="evidence" value="ECO:0007669"/>
    <property type="project" value="InterPro"/>
</dbReference>
<comment type="subcellular location">
    <subcellularLocation>
        <location evidence="2">Cell membrane</location>
    </subcellularLocation>
</comment>
<evidence type="ECO:0000256" key="6">
    <source>
        <dbReference type="ARBA" id="ARBA00022692"/>
    </source>
</evidence>
<evidence type="ECO:0000256" key="1">
    <source>
        <dbReference type="ARBA" id="ARBA00000085"/>
    </source>
</evidence>
<keyword evidence="6 10" id="KW-0812">Transmembrane</keyword>
<dbReference type="CDD" id="cd00082">
    <property type="entry name" value="HisKA"/>
    <property type="match status" value="1"/>
</dbReference>
<evidence type="ECO:0000259" key="11">
    <source>
        <dbReference type="PROSITE" id="PS50885"/>
    </source>
</evidence>
<dbReference type="SMART" id="SM00388">
    <property type="entry name" value="HisKA"/>
    <property type="match status" value="1"/>
</dbReference>
<evidence type="ECO:0000256" key="4">
    <source>
        <dbReference type="ARBA" id="ARBA00022553"/>
    </source>
</evidence>
<accession>A0A7Y9E885</accession>
<keyword evidence="10" id="KW-0472">Membrane</keyword>
<evidence type="ECO:0000313" key="13">
    <source>
        <dbReference type="Proteomes" id="UP000535511"/>
    </source>
</evidence>
<dbReference type="AlphaFoldDB" id="A0A7Y9E885"/>
<dbReference type="Proteomes" id="UP000535511">
    <property type="component" value="Unassembled WGS sequence"/>
</dbReference>
<evidence type="ECO:0000256" key="10">
    <source>
        <dbReference type="SAM" id="Phobius"/>
    </source>
</evidence>
<reference evidence="12 13" key="1">
    <citation type="submission" date="2020-07" db="EMBL/GenBank/DDBJ databases">
        <title>Sequencing the genomes of 1000 actinobacteria strains.</title>
        <authorList>
            <person name="Klenk H.-P."/>
        </authorList>
    </citation>
    <scope>NUCLEOTIDE SEQUENCE [LARGE SCALE GENOMIC DNA]</scope>
    <source>
        <strain evidence="12 13">DSM 21350</strain>
    </source>
</reference>
<dbReference type="SMART" id="SM00304">
    <property type="entry name" value="HAMP"/>
    <property type="match status" value="1"/>
</dbReference>
<organism evidence="12 13">
    <name type="scientific">Nocardioides panaciterrulae</name>
    <dbReference type="NCBI Taxonomy" id="661492"/>
    <lineage>
        <taxon>Bacteria</taxon>
        <taxon>Bacillati</taxon>
        <taxon>Actinomycetota</taxon>
        <taxon>Actinomycetes</taxon>
        <taxon>Propionibacteriales</taxon>
        <taxon>Nocardioidaceae</taxon>
        <taxon>Nocardioides</taxon>
    </lineage>
</organism>
<dbReference type="Pfam" id="PF00512">
    <property type="entry name" value="HisKA"/>
    <property type="match status" value="1"/>
</dbReference>
<name>A0A7Y9E885_9ACTN</name>
<dbReference type="InterPro" id="IPR003660">
    <property type="entry name" value="HAMP_dom"/>
</dbReference>
<evidence type="ECO:0000256" key="8">
    <source>
        <dbReference type="ARBA" id="ARBA00022989"/>
    </source>
</evidence>
<keyword evidence="7" id="KW-0418">Kinase</keyword>
<keyword evidence="8 10" id="KW-1133">Transmembrane helix</keyword>
<comment type="caution">
    <text evidence="12">The sequence shown here is derived from an EMBL/GenBank/DDBJ whole genome shotgun (WGS) entry which is preliminary data.</text>
</comment>
<dbReference type="InterPro" id="IPR050428">
    <property type="entry name" value="TCS_sensor_his_kinase"/>
</dbReference>
<dbReference type="PROSITE" id="PS50885">
    <property type="entry name" value="HAMP"/>
    <property type="match status" value="1"/>
</dbReference>
<dbReference type="PANTHER" id="PTHR45436:SF5">
    <property type="entry name" value="SENSOR HISTIDINE KINASE TRCS"/>
    <property type="match status" value="1"/>
</dbReference>
<keyword evidence="13" id="KW-1185">Reference proteome</keyword>
<feature type="domain" description="HAMP" evidence="11">
    <location>
        <begin position="151"/>
        <end position="203"/>
    </location>
</feature>
<gene>
    <name evidence="12" type="ORF">BJZ21_002860</name>
</gene>
<keyword evidence="9" id="KW-0902">Two-component regulatory system</keyword>
<dbReference type="Gene3D" id="1.10.287.130">
    <property type="match status" value="1"/>
</dbReference>
<evidence type="ECO:0000256" key="9">
    <source>
        <dbReference type="ARBA" id="ARBA00023012"/>
    </source>
</evidence>
<sequence length="402" mass="43020">MRNRLTAAFVVLSILVLLGAGIVRAFVLRDLVREQESEHLQQEAALIVRILDARETSGGRVDRELLTELVPSASRLTYLPHQGRPMRVEGPGYDGSGDDLSATATVYDGTVVVAHSAEVVSDVIRRDIGSAIVLLGVLSTLAGLLGWLLSRMLSAPFRQLAVAAAALGRGRFDLELPRSKIPEARAIAQALRTSAGQLEDRIRRERDFAERASHVLRTPLTGLRLELEELAQRADLPADVRASAGRGLARLDAMDEVTGELVELSRGGTLVAGAELPLVDLATQLAQRWADRLAARGRTLSASAEGDLALTYTPGPVEQVLDLLLADVVHRGTGAVRIVFLGQDGGHLRVRVTSEGLAGVTQGARAADLTRLEAARAVAESLGGRILGDDPSRTIVVLFPRR</sequence>
<protein>
    <recommendedName>
        <fullName evidence="3">histidine kinase</fullName>
        <ecNumber evidence="3">2.7.13.3</ecNumber>
    </recommendedName>
</protein>
<proteinExistence type="predicted"/>
<evidence type="ECO:0000256" key="3">
    <source>
        <dbReference type="ARBA" id="ARBA00012438"/>
    </source>
</evidence>
<dbReference type="EC" id="2.7.13.3" evidence="3"/>
<comment type="catalytic activity">
    <reaction evidence="1">
        <text>ATP + protein L-histidine = ADP + protein N-phospho-L-histidine.</text>
        <dbReference type="EC" id="2.7.13.3"/>
    </reaction>
</comment>
<evidence type="ECO:0000256" key="5">
    <source>
        <dbReference type="ARBA" id="ARBA00022679"/>
    </source>
</evidence>
<dbReference type="GO" id="GO:0005886">
    <property type="term" value="C:plasma membrane"/>
    <property type="evidence" value="ECO:0007669"/>
    <property type="project" value="UniProtKB-SubCell"/>
</dbReference>
<keyword evidence="5" id="KW-0808">Transferase</keyword>
<dbReference type="PANTHER" id="PTHR45436">
    <property type="entry name" value="SENSOR HISTIDINE KINASE YKOH"/>
    <property type="match status" value="1"/>
</dbReference>
<dbReference type="EMBL" id="JACCBG010000001">
    <property type="protein sequence ID" value="NYD42777.1"/>
    <property type="molecule type" value="Genomic_DNA"/>
</dbReference>